<protein>
    <submittedName>
        <fullName evidence="1">Uncharacterized protein</fullName>
    </submittedName>
</protein>
<accession>A0A3P7J780</accession>
<dbReference type="PANTHER" id="PTHR46238">
    <property type="entry name" value="REVERSE TRANSCRIPTASE DOMAIN-CONTAINING PROTEIN"/>
    <property type="match status" value="1"/>
</dbReference>
<proteinExistence type="predicted"/>
<dbReference type="PANTHER" id="PTHR46238:SF8">
    <property type="entry name" value="ENDONUCLEASE_EXONUCLEASE_PHOSPHATASE DOMAIN-CONTAINING PROTEIN"/>
    <property type="match status" value="1"/>
</dbReference>
<dbReference type="OrthoDB" id="5849210at2759"/>
<dbReference type="Proteomes" id="UP000270094">
    <property type="component" value="Unassembled WGS sequence"/>
</dbReference>
<evidence type="ECO:0000313" key="1">
    <source>
        <dbReference type="EMBL" id="VDM75759.1"/>
    </source>
</evidence>
<name>A0A3P7J780_STRVU</name>
<reference evidence="1 2" key="1">
    <citation type="submission" date="2018-11" db="EMBL/GenBank/DDBJ databases">
        <authorList>
            <consortium name="Pathogen Informatics"/>
        </authorList>
    </citation>
    <scope>NUCLEOTIDE SEQUENCE [LARGE SCALE GENOMIC DNA]</scope>
</reference>
<organism evidence="1 2">
    <name type="scientific">Strongylus vulgaris</name>
    <name type="common">Blood worm</name>
    <dbReference type="NCBI Taxonomy" id="40348"/>
    <lineage>
        <taxon>Eukaryota</taxon>
        <taxon>Metazoa</taxon>
        <taxon>Ecdysozoa</taxon>
        <taxon>Nematoda</taxon>
        <taxon>Chromadorea</taxon>
        <taxon>Rhabditida</taxon>
        <taxon>Rhabditina</taxon>
        <taxon>Rhabditomorpha</taxon>
        <taxon>Strongyloidea</taxon>
        <taxon>Strongylidae</taxon>
        <taxon>Strongylus</taxon>
    </lineage>
</organism>
<dbReference type="AlphaFoldDB" id="A0A3P7J780"/>
<evidence type="ECO:0000313" key="2">
    <source>
        <dbReference type="Proteomes" id="UP000270094"/>
    </source>
</evidence>
<keyword evidence="2" id="KW-1185">Reference proteome</keyword>
<gene>
    <name evidence="1" type="ORF">SVUK_LOCUS10757</name>
</gene>
<dbReference type="EMBL" id="UYYB01095799">
    <property type="protein sequence ID" value="VDM75759.1"/>
    <property type="molecule type" value="Genomic_DNA"/>
</dbReference>
<sequence length="120" mass="14204">MKWRTLTGALCDKRMPVQLKSQIYHTVIRPTALYGSECWSGTRNEEHKLSIMETRMLRWTLGMKVVLMVKKMQEKQLRWYGHVGRRDESHVTGMAMSLEVAGIRPRGRPKMRWMDRLELT</sequence>